<dbReference type="AlphaFoldDB" id="A0AAD6IZI5"/>
<accession>A0AAD6IZI5</accession>
<keyword evidence="3" id="KW-1185">Reference proteome</keyword>
<reference evidence="2" key="1">
    <citation type="submission" date="2023-01" db="EMBL/GenBank/DDBJ databases">
        <title>The chitinases involved in constricting ring structure development in the nematode-trapping fungus Drechslerella dactyloides.</title>
        <authorList>
            <person name="Wang R."/>
            <person name="Zhang L."/>
            <person name="Tang P."/>
            <person name="Li S."/>
            <person name="Liang L."/>
        </authorList>
    </citation>
    <scope>NUCLEOTIDE SEQUENCE</scope>
    <source>
        <strain evidence="2">YMF1.00031</strain>
    </source>
</reference>
<name>A0AAD6IZI5_DREDA</name>
<dbReference type="EMBL" id="JAQGDS010000007">
    <property type="protein sequence ID" value="KAJ6259396.1"/>
    <property type="molecule type" value="Genomic_DNA"/>
</dbReference>
<evidence type="ECO:0000256" key="1">
    <source>
        <dbReference type="SAM" id="MobiDB-lite"/>
    </source>
</evidence>
<sequence length="201" mass="22508">MPVSGAAKLEETSVPTKRQPLTIKPGLPTPIYPDGGWFTVKSSPVTIVGSKEQIIQTLLKFDTYHTWNNFIPRVTNIVDPPRPNSDSDPTSTAPSRGVGTTIVMHARLFASIPFFKVRTGEEVTTINKEAGIVAWRARTVECERVHVITEAEYGTCQYQSFETFQKTPMTILIRLLLSIALKMRFDEWGQDLKAAVEAQNW</sequence>
<feature type="region of interest" description="Disordered" evidence="1">
    <location>
        <begin position="1"/>
        <end position="26"/>
    </location>
</feature>
<dbReference type="Proteomes" id="UP001221413">
    <property type="component" value="Unassembled WGS sequence"/>
</dbReference>
<comment type="caution">
    <text evidence="2">The sequence shown here is derived from an EMBL/GenBank/DDBJ whole genome shotgun (WGS) entry which is preliminary data.</text>
</comment>
<proteinExistence type="predicted"/>
<organism evidence="2 3">
    <name type="scientific">Drechslerella dactyloides</name>
    <name type="common">Nematode-trapping fungus</name>
    <name type="synonym">Arthrobotrys dactyloides</name>
    <dbReference type="NCBI Taxonomy" id="74499"/>
    <lineage>
        <taxon>Eukaryota</taxon>
        <taxon>Fungi</taxon>
        <taxon>Dikarya</taxon>
        <taxon>Ascomycota</taxon>
        <taxon>Pezizomycotina</taxon>
        <taxon>Orbiliomycetes</taxon>
        <taxon>Orbiliales</taxon>
        <taxon>Orbiliaceae</taxon>
        <taxon>Drechslerella</taxon>
    </lineage>
</organism>
<evidence type="ECO:0000313" key="2">
    <source>
        <dbReference type="EMBL" id="KAJ6259396.1"/>
    </source>
</evidence>
<feature type="compositionally biased region" description="Polar residues" evidence="1">
    <location>
        <begin position="84"/>
        <end position="94"/>
    </location>
</feature>
<protein>
    <submittedName>
        <fullName evidence="2">Uncharacterized protein</fullName>
    </submittedName>
</protein>
<feature type="region of interest" description="Disordered" evidence="1">
    <location>
        <begin position="75"/>
        <end position="97"/>
    </location>
</feature>
<gene>
    <name evidence="2" type="ORF">Dda_6297</name>
</gene>
<evidence type="ECO:0000313" key="3">
    <source>
        <dbReference type="Proteomes" id="UP001221413"/>
    </source>
</evidence>